<evidence type="ECO:0000256" key="7">
    <source>
        <dbReference type="SAM" id="Phobius"/>
    </source>
</evidence>
<feature type="transmembrane region" description="Helical" evidence="7">
    <location>
        <begin position="391"/>
        <end position="411"/>
    </location>
</feature>
<feature type="transmembrane region" description="Helical" evidence="7">
    <location>
        <begin position="80"/>
        <end position="97"/>
    </location>
</feature>
<feature type="transmembrane region" description="Helical" evidence="7">
    <location>
        <begin position="271"/>
        <end position="291"/>
    </location>
</feature>
<keyword evidence="5 7" id="KW-0472">Membrane</keyword>
<feature type="transmembrane region" description="Helical" evidence="7">
    <location>
        <begin position="363"/>
        <end position="385"/>
    </location>
</feature>
<organism evidence="9 10">
    <name type="scientific">Microtetraspora fusca</name>
    <dbReference type="NCBI Taxonomy" id="1997"/>
    <lineage>
        <taxon>Bacteria</taxon>
        <taxon>Bacillati</taxon>
        <taxon>Actinomycetota</taxon>
        <taxon>Actinomycetes</taxon>
        <taxon>Streptosporangiales</taxon>
        <taxon>Streptosporangiaceae</taxon>
        <taxon>Microtetraspora</taxon>
    </lineage>
</organism>
<dbReference type="PANTHER" id="PTHR43124">
    <property type="entry name" value="PURINE EFFLUX PUMP PBUE"/>
    <property type="match status" value="1"/>
</dbReference>
<feature type="transmembrane region" description="Helical" evidence="7">
    <location>
        <begin position="161"/>
        <end position="181"/>
    </location>
</feature>
<dbReference type="RefSeq" id="WP_387343985.1">
    <property type="nucleotide sequence ID" value="NZ_JBIAXI010000014.1"/>
</dbReference>
<feature type="transmembrane region" description="Helical" evidence="7">
    <location>
        <begin position="298"/>
        <end position="317"/>
    </location>
</feature>
<dbReference type="Pfam" id="PF07690">
    <property type="entry name" value="MFS_1"/>
    <property type="match status" value="1"/>
</dbReference>
<evidence type="ECO:0000256" key="6">
    <source>
        <dbReference type="SAM" id="MobiDB-lite"/>
    </source>
</evidence>
<comment type="subcellular location">
    <subcellularLocation>
        <location evidence="1">Cell membrane</location>
        <topology evidence="1">Multi-pass membrane protein</topology>
    </subcellularLocation>
</comment>
<feature type="transmembrane region" description="Helical" evidence="7">
    <location>
        <begin position="40"/>
        <end position="60"/>
    </location>
</feature>
<proteinExistence type="predicted"/>
<feature type="transmembrane region" description="Helical" evidence="7">
    <location>
        <begin position="104"/>
        <end position="121"/>
    </location>
</feature>
<gene>
    <name evidence="9" type="ORF">ACFY05_23180</name>
</gene>
<dbReference type="PANTHER" id="PTHR43124:SF10">
    <property type="entry name" value="PURINE EFFLUX PUMP PBUE"/>
    <property type="match status" value="1"/>
</dbReference>
<reference evidence="9 10" key="1">
    <citation type="submission" date="2024-10" db="EMBL/GenBank/DDBJ databases">
        <title>The Natural Products Discovery Center: Release of the First 8490 Sequenced Strains for Exploring Actinobacteria Biosynthetic Diversity.</title>
        <authorList>
            <person name="Kalkreuter E."/>
            <person name="Kautsar S.A."/>
            <person name="Yang D."/>
            <person name="Bader C.D."/>
            <person name="Teijaro C.N."/>
            <person name="Fluegel L."/>
            <person name="Davis C.M."/>
            <person name="Simpson J.R."/>
            <person name="Lauterbach L."/>
            <person name="Steele A.D."/>
            <person name="Gui C."/>
            <person name="Meng S."/>
            <person name="Li G."/>
            <person name="Viehrig K."/>
            <person name="Ye F."/>
            <person name="Su P."/>
            <person name="Kiefer A.F."/>
            <person name="Nichols A."/>
            <person name="Cepeda A.J."/>
            <person name="Yan W."/>
            <person name="Fan B."/>
            <person name="Jiang Y."/>
            <person name="Adhikari A."/>
            <person name="Zheng C.-J."/>
            <person name="Schuster L."/>
            <person name="Cowan T.M."/>
            <person name="Smanski M.J."/>
            <person name="Chevrette M.G."/>
            <person name="De Carvalho L.P.S."/>
            <person name="Shen B."/>
        </authorList>
    </citation>
    <scope>NUCLEOTIDE SEQUENCE [LARGE SCALE GENOMIC DNA]</scope>
    <source>
        <strain evidence="9 10">NPDC001281</strain>
    </source>
</reference>
<feature type="transmembrane region" description="Helical" evidence="7">
    <location>
        <begin position="323"/>
        <end position="342"/>
    </location>
</feature>
<evidence type="ECO:0000256" key="5">
    <source>
        <dbReference type="ARBA" id="ARBA00023136"/>
    </source>
</evidence>
<dbReference type="InterPro" id="IPR001958">
    <property type="entry name" value="Tet-R_TetA/multi-R_MdtG-like"/>
</dbReference>
<sequence length="418" mass="41945">MSNIPIMPRRATEGDRSNPSTSGPASGHDEPRARGLPSTAVLAVGTFAVGTDAFVVAGFLPDMAASLNVTPATAGQSVTVFAAAYAVVSPILATVTARIPRRALLVGALVLLGLANLGSALSPSFPVLIGTRILAAAGAAAFTPNAGAVAATLVRPEARARALAVVVGGLTVATALGVPLGDVIGRWLGWRGALGTVAAMCLLVAAAVAVTMPMLPGGPQVALRTRLAVLRRPAVLTVLPLTVLGMAAAYSAYAYIVPALRAMDIGESSTVWMLFLYGAGAVLGNLAAGYATDRWGSVRVLSTGYLTMAAGLALLAWMAASGIALPAVAGLLVLVWGGSSWCQTPPQQHRLITAAPQEAPLVVSLNSSAIYTGIGAGTLLGGLTLPHGTPLVYLSGAALAAVALIFLLVTARKGSPSS</sequence>
<dbReference type="InterPro" id="IPR020846">
    <property type="entry name" value="MFS_dom"/>
</dbReference>
<dbReference type="InterPro" id="IPR011701">
    <property type="entry name" value="MFS"/>
</dbReference>
<evidence type="ECO:0000313" key="9">
    <source>
        <dbReference type="EMBL" id="MFF4775760.1"/>
    </source>
</evidence>
<feature type="domain" description="Major facilitator superfamily (MFS) profile" evidence="8">
    <location>
        <begin position="38"/>
        <end position="415"/>
    </location>
</feature>
<dbReference type="InterPro" id="IPR036259">
    <property type="entry name" value="MFS_trans_sf"/>
</dbReference>
<evidence type="ECO:0000256" key="4">
    <source>
        <dbReference type="ARBA" id="ARBA00022989"/>
    </source>
</evidence>
<dbReference type="SUPFAM" id="SSF103473">
    <property type="entry name" value="MFS general substrate transporter"/>
    <property type="match status" value="1"/>
</dbReference>
<accession>A0ABW6V8V3</accession>
<dbReference type="Proteomes" id="UP001602119">
    <property type="component" value="Unassembled WGS sequence"/>
</dbReference>
<dbReference type="PRINTS" id="PR01035">
    <property type="entry name" value="TCRTETA"/>
</dbReference>
<evidence type="ECO:0000256" key="1">
    <source>
        <dbReference type="ARBA" id="ARBA00004651"/>
    </source>
</evidence>
<evidence type="ECO:0000256" key="2">
    <source>
        <dbReference type="ARBA" id="ARBA00022475"/>
    </source>
</evidence>
<dbReference type="CDD" id="cd17324">
    <property type="entry name" value="MFS_NepI_like"/>
    <property type="match status" value="1"/>
</dbReference>
<keyword evidence="10" id="KW-1185">Reference proteome</keyword>
<dbReference type="PROSITE" id="PS50850">
    <property type="entry name" value="MFS"/>
    <property type="match status" value="1"/>
</dbReference>
<dbReference type="InterPro" id="IPR050189">
    <property type="entry name" value="MFS_Efflux_Transporters"/>
</dbReference>
<name>A0ABW6V8V3_MICFU</name>
<evidence type="ECO:0000259" key="8">
    <source>
        <dbReference type="PROSITE" id="PS50850"/>
    </source>
</evidence>
<evidence type="ECO:0000256" key="3">
    <source>
        <dbReference type="ARBA" id="ARBA00022692"/>
    </source>
</evidence>
<keyword evidence="3 7" id="KW-0812">Transmembrane</keyword>
<dbReference type="EMBL" id="JBIAXI010000014">
    <property type="protein sequence ID" value="MFF4775760.1"/>
    <property type="molecule type" value="Genomic_DNA"/>
</dbReference>
<comment type="caution">
    <text evidence="9">The sequence shown here is derived from an EMBL/GenBank/DDBJ whole genome shotgun (WGS) entry which is preliminary data.</text>
</comment>
<evidence type="ECO:0000313" key="10">
    <source>
        <dbReference type="Proteomes" id="UP001602119"/>
    </source>
</evidence>
<feature type="transmembrane region" description="Helical" evidence="7">
    <location>
        <begin position="193"/>
        <end position="215"/>
    </location>
</feature>
<dbReference type="Gene3D" id="1.20.1250.20">
    <property type="entry name" value="MFS general substrate transporter like domains"/>
    <property type="match status" value="1"/>
</dbReference>
<keyword evidence="2" id="KW-1003">Cell membrane</keyword>
<feature type="transmembrane region" description="Helical" evidence="7">
    <location>
        <begin position="133"/>
        <end position="154"/>
    </location>
</feature>
<feature type="region of interest" description="Disordered" evidence="6">
    <location>
        <begin position="1"/>
        <end position="33"/>
    </location>
</feature>
<protein>
    <submittedName>
        <fullName evidence="9">MFS transporter</fullName>
    </submittedName>
</protein>
<feature type="transmembrane region" description="Helical" evidence="7">
    <location>
        <begin position="235"/>
        <end position="256"/>
    </location>
</feature>
<keyword evidence="4 7" id="KW-1133">Transmembrane helix</keyword>